<dbReference type="SUPFAM" id="SSF52540">
    <property type="entry name" value="P-loop containing nucleoside triphosphate hydrolases"/>
    <property type="match status" value="1"/>
</dbReference>
<accession>W4HIS3</accession>
<keyword evidence="1" id="KW-0808">Transferase</keyword>
<reference evidence="1 2" key="1">
    <citation type="journal article" date="2014" name="Antonie Van Leeuwenhoek">
        <title>Roseivivax atlanticus sp. nov., isolated from surface seawater of the Atlantic Ocean.</title>
        <authorList>
            <person name="Li G."/>
            <person name="Lai Q."/>
            <person name="Liu X."/>
            <person name="Sun F."/>
            <person name="Shao Z."/>
        </authorList>
    </citation>
    <scope>NUCLEOTIDE SEQUENCE [LARGE SCALE GENOMIC DNA]</scope>
    <source>
        <strain evidence="1 2">22II-s10s</strain>
    </source>
</reference>
<dbReference type="eggNOG" id="COG0563">
    <property type="taxonomic scope" value="Bacteria"/>
</dbReference>
<keyword evidence="1" id="KW-0418">Kinase</keyword>
<protein>
    <submittedName>
        <fullName evidence="1">DNA topology modulation kinase FlaR</fullName>
    </submittedName>
</protein>
<sequence>MKRVMILGQSGSGKSRLARALSDRTGLPAIHLDRFYWAPGWVPRDRPERERMMLEAAQGPRWIIDGNYFSTACTRIARADTVILLDIPVMLRFWRVLRRTATSYGRVRPDLADGCPEHVSMDFWRWVWASRQETRARLGALIAAATPETEIVILRSPGAVRRFLDGQAPRRAAPGARTIPA</sequence>
<dbReference type="GO" id="GO:0016301">
    <property type="term" value="F:kinase activity"/>
    <property type="evidence" value="ECO:0007669"/>
    <property type="project" value="UniProtKB-KW"/>
</dbReference>
<dbReference type="STRING" id="1379903.ATO8_12211"/>
<evidence type="ECO:0000313" key="2">
    <source>
        <dbReference type="Proteomes" id="UP000019063"/>
    </source>
</evidence>
<keyword evidence="2" id="KW-1185">Reference proteome</keyword>
<dbReference type="Proteomes" id="UP000019063">
    <property type="component" value="Unassembled WGS sequence"/>
</dbReference>
<dbReference type="RefSeq" id="WP_043844809.1">
    <property type="nucleotide sequence ID" value="NZ_AQQW01000007.1"/>
</dbReference>
<dbReference type="PROSITE" id="PS00675">
    <property type="entry name" value="SIGMA54_INTERACT_1"/>
    <property type="match status" value="1"/>
</dbReference>
<gene>
    <name evidence="1" type="ORF">ATO8_12211</name>
</gene>
<proteinExistence type="predicted"/>
<dbReference type="InterPro" id="IPR052922">
    <property type="entry name" value="Cytidylate_Kinase-2"/>
</dbReference>
<dbReference type="InterPro" id="IPR027417">
    <property type="entry name" value="P-loop_NTPase"/>
</dbReference>
<dbReference type="Gene3D" id="3.40.50.300">
    <property type="entry name" value="P-loop containing nucleotide triphosphate hydrolases"/>
    <property type="match status" value="1"/>
</dbReference>
<evidence type="ECO:0000313" key="1">
    <source>
        <dbReference type="EMBL" id="ETW12313.1"/>
    </source>
</evidence>
<dbReference type="PANTHER" id="PTHR37816:SF1">
    <property type="entry name" value="TOXIN"/>
    <property type="match status" value="1"/>
</dbReference>
<dbReference type="AlphaFoldDB" id="W4HIS3"/>
<dbReference type="InterPro" id="IPR025662">
    <property type="entry name" value="Sigma_54_int_dom_ATP-bd_1"/>
</dbReference>
<dbReference type="EMBL" id="AQQW01000007">
    <property type="protein sequence ID" value="ETW12313.1"/>
    <property type="molecule type" value="Genomic_DNA"/>
</dbReference>
<name>W4HIS3_9RHOB</name>
<dbReference type="PANTHER" id="PTHR37816">
    <property type="entry name" value="YALI0E33011P"/>
    <property type="match status" value="1"/>
</dbReference>
<comment type="caution">
    <text evidence="1">The sequence shown here is derived from an EMBL/GenBank/DDBJ whole genome shotgun (WGS) entry which is preliminary data.</text>
</comment>
<organism evidence="1 2">
    <name type="scientific">Roseivivax marinus</name>
    <dbReference type="NCBI Taxonomy" id="1379903"/>
    <lineage>
        <taxon>Bacteria</taxon>
        <taxon>Pseudomonadati</taxon>
        <taxon>Pseudomonadota</taxon>
        <taxon>Alphaproteobacteria</taxon>
        <taxon>Rhodobacterales</taxon>
        <taxon>Roseobacteraceae</taxon>
        <taxon>Roseivivax</taxon>
    </lineage>
</organism>